<gene>
    <name evidence="3" type="primary">rlpA</name>
    <name evidence="6" type="ORF">Q0590_17310</name>
</gene>
<dbReference type="InterPro" id="IPR009009">
    <property type="entry name" value="RlpA-like_DPBB"/>
</dbReference>
<dbReference type="InterPro" id="IPR012997">
    <property type="entry name" value="RplA"/>
</dbReference>
<protein>
    <recommendedName>
        <fullName evidence="3">Probable endolytic peptidoglycan transglycosylase RlpA</fullName>
        <ecNumber evidence="3">4.2.2.-</ecNumber>
    </recommendedName>
</protein>
<dbReference type="EC" id="4.2.2.-" evidence="3"/>
<evidence type="ECO:0000256" key="1">
    <source>
        <dbReference type="ARBA" id="ARBA00023239"/>
    </source>
</evidence>
<dbReference type="PANTHER" id="PTHR34183:SF1">
    <property type="entry name" value="ENDOLYTIC PEPTIDOGLYCAN TRANSGLYCOSYLASE RLPA"/>
    <property type="match status" value="1"/>
</dbReference>
<dbReference type="PROSITE" id="PS51257">
    <property type="entry name" value="PROKAR_LIPOPROTEIN"/>
    <property type="match status" value="1"/>
</dbReference>
<comment type="subcellular location">
    <subcellularLocation>
        <location evidence="3">Cell membrane</location>
        <topology evidence="3">Lipid-anchor</topology>
    </subcellularLocation>
</comment>
<dbReference type="CDD" id="cd22268">
    <property type="entry name" value="DPBB_RlpA-like"/>
    <property type="match status" value="1"/>
</dbReference>
<keyword evidence="3" id="KW-0472">Membrane</keyword>
<keyword evidence="2 3" id="KW-0961">Cell wall biogenesis/degradation</keyword>
<comment type="similarity">
    <text evidence="3 4">Belongs to the RlpA family.</text>
</comment>
<name>A0ABT8R7F1_9BACT</name>
<keyword evidence="3" id="KW-0449">Lipoprotein</keyword>
<dbReference type="NCBIfam" id="TIGR00413">
    <property type="entry name" value="rlpA"/>
    <property type="match status" value="1"/>
</dbReference>
<dbReference type="Proteomes" id="UP001168528">
    <property type="component" value="Unassembled WGS sequence"/>
</dbReference>
<dbReference type="SUPFAM" id="SSF50685">
    <property type="entry name" value="Barwin-like endoglucanases"/>
    <property type="match status" value="1"/>
</dbReference>
<proteinExistence type="inferred from homology"/>
<accession>A0ABT8R7F1</accession>
<evidence type="ECO:0000256" key="4">
    <source>
        <dbReference type="RuleBase" id="RU003495"/>
    </source>
</evidence>
<reference evidence="6" key="1">
    <citation type="submission" date="2023-07" db="EMBL/GenBank/DDBJ databases">
        <title>The genome sequence of Rhodocytophaga aerolata KACC 12507.</title>
        <authorList>
            <person name="Zhang X."/>
        </authorList>
    </citation>
    <scope>NUCLEOTIDE SEQUENCE</scope>
    <source>
        <strain evidence="6">KACC 12507</strain>
    </source>
</reference>
<keyword evidence="1 3" id="KW-0456">Lyase</keyword>
<keyword evidence="3" id="KW-0564">Palmitate</keyword>
<dbReference type="InterPro" id="IPR034718">
    <property type="entry name" value="RlpA"/>
</dbReference>
<dbReference type="InterPro" id="IPR036908">
    <property type="entry name" value="RlpA-like_sf"/>
</dbReference>
<dbReference type="EMBL" id="JAUKPO010000009">
    <property type="protein sequence ID" value="MDO1448035.1"/>
    <property type="molecule type" value="Genomic_DNA"/>
</dbReference>
<keyword evidence="3" id="KW-1003">Cell membrane</keyword>
<dbReference type="HAMAP" id="MF_02071">
    <property type="entry name" value="RlpA"/>
    <property type="match status" value="1"/>
</dbReference>
<comment type="function">
    <text evidence="3">Lytic transglycosylase with a strong preference for naked glycan strands that lack stem peptides.</text>
</comment>
<dbReference type="Gene3D" id="2.40.40.10">
    <property type="entry name" value="RlpA-like domain"/>
    <property type="match status" value="1"/>
</dbReference>
<organism evidence="6 7">
    <name type="scientific">Rhodocytophaga aerolata</name>
    <dbReference type="NCBI Taxonomy" id="455078"/>
    <lineage>
        <taxon>Bacteria</taxon>
        <taxon>Pseudomonadati</taxon>
        <taxon>Bacteroidota</taxon>
        <taxon>Cytophagia</taxon>
        <taxon>Cytophagales</taxon>
        <taxon>Rhodocytophagaceae</taxon>
        <taxon>Rhodocytophaga</taxon>
    </lineage>
</organism>
<comment type="caution">
    <text evidence="6">The sequence shown here is derived from an EMBL/GenBank/DDBJ whole genome shotgun (WGS) entry which is preliminary data.</text>
</comment>
<feature type="domain" description="RlpA-like protein double-psi beta-barrel" evidence="5">
    <location>
        <begin position="44"/>
        <end position="133"/>
    </location>
</feature>
<keyword evidence="7" id="KW-1185">Reference proteome</keyword>
<dbReference type="PANTHER" id="PTHR34183">
    <property type="entry name" value="ENDOLYTIC PEPTIDOGLYCAN TRANSGLYCOSYLASE RLPA"/>
    <property type="match status" value="1"/>
</dbReference>
<dbReference type="Pfam" id="PF03330">
    <property type="entry name" value="DPBB_1"/>
    <property type="match status" value="1"/>
</dbReference>
<evidence type="ECO:0000256" key="3">
    <source>
        <dbReference type="HAMAP-Rule" id="MF_02071"/>
    </source>
</evidence>
<dbReference type="RefSeq" id="WP_302038840.1">
    <property type="nucleotide sequence ID" value="NZ_JAUKPO010000009.1"/>
</dbReference>
<evidence type="ECO:0000313" key="6">
    <source>
        <dbReference type="EMBL" id="MDO1448035.1"/>
    </source>
</evidence>
<sequence>MNEVKNVPSIKILIQALVLLLVLGLFSCKTASSPPSKEKAKLRTETGMASFYANKHNGKKTASGERYQSSKLTAAHKTLPFGTMVKVTNLSNGKTVEVRINDRGPFARGRIIDLSRSAAKQIDMINAGVTKVKLEYRK</sequence>
<evidence type="ECO:0000256" key="2">
    <source>
        <dbReference type="ARBA" id="ARBA00023316"/>
    </source>
</evidence>
<evidence type="ECO:0000313" key="7">
    <source>
        <dbReference type="Proteomes" id="UP001168528"/>
    </source>
</evidence>
<evidence type="ECO:0000259" key="5">
    <source>
        <dbReference type="Pfam" id="PF03330"/>
    </source>
</evidence>